<dbReference type="Proteomes" id="UP000515291">
    <property type="component" value="Chromosome"/>
</dbReference>
<evidence type="ECO:0000313" key="3">
    <source>
        <dbReference type="Proteomes" id="UP000515291"/>
    </source>
</evidence>
<reference evidence="3" key="1">
    <citation type="journal article" date="2020" name="Mol. Plant Microbe">
        <title>Rhizobial microsymbionts of the narrowly endemic Oxytropis species growing in Kamchatka are characterized by significant genetic diversity and possess a set of genes that are associated with T3SS and T6SS secretion systems and can affect the development of symbiosis.</title>
        <authorList>
            <person name="Safronova V."/>
            <person name="Guro P."/>
            <person name="Sazanova A."/>
            <person name="Kuznetsova I."/>
            <person name="Belimov A."/>
            <person name="Yakubov V."/>
            <person name="Chirak E."/>
            <person name="Afonin A."/>
            <person name="Gogolev Y."/>
            <person name="Andronov E."/>
            <person name="Tikhonovich I."/>
        </authorList>
    </citation>
    <scope>NUCLEOTIDE SEQUENCE [LARGE SCALE GENOMIC DNA]</scope>
    <source>
        <strain evidence="3">581</strain>
    </source>
</reference>
<protein>
    <recommendedName>
        <fullName evidence="4">Type II secretion system protein GspC N-terminal domain-containing protein</fullName>
    </recommendedName>
</protein>
<sequence>MNELRGWAGRLTLPAGLWPSREEWVGLPAATRATMLALFGWCILVGAVVLSAIIAIQIAAAGGAAPPANAVQAKAQSAAADDAILDRPLFVRSRQAAVAIPARLPPPPPPLVTTDSGVTLSGIFINGGIAKAFVTTAQNPAGVWLTPGEVAGGWRLVAVRPGEAEMQGGGGHIILPFAAGAGRR</sequence>
<evidence type="ECO:0008006" key="4">
    <source>
        <dbReference type="Google" id="ProtNLM"/>
    </source>
</evidence>
<keyword evidence="1" id="KW-1133">Transmembrane helix</keyword>
<organism evidence="2 3">
    <name type="scientific">Tardiphaga robiniae</name>
    <dbReference type="NCBI Taxonomy" id="943830"/>
    <lineage>
        <taxon>Bacteria</taxon>
        <taxon>Pseudomonadati</taxon>
        <taxon>Pseudomonadota</taxon>
        <taxon>Alphaproteobacteria</taxon>
        <taxon>Hyphomicrobiales</taxon>
        <taxon>Nitrobacteraceae</taxon>
        <taxon>Tardiphaga</taxon>
    </lineage>
</organism>
<evidence type="ECO:0000313" key="2">
    <source>
        <dbReference type="EMBL" id="QND70461.1"/>
    </source>
</evidence>
<dbReference type="KEGG" id="trb:HB776_03785"/>
<evidence type="ECO:0000256" key="1">
    <source>
        <dbReference type="SAM" id="Phobius"/>
    </source>
</evidence>
<proteinExistence type="predicted"/>
<keyword evidence="1" id="KW-0812">Transmembrane</keyword>
<gene>
    <name evidence="2" type="ORF">HB776_03785</name>
</gene>
<keyword evidence="1" id="KW-0472">Membrane</keyword>
<feature type="transmembrane region" description="Helical" evidence="1">
    <location>
        <begin position="36"/>
        <end position="60"/>
    </location>
</feature>
<dbReference type="AlphaFoldDB" id="A0A7G6TUM9"/>
<name>A0A7G6TUM9_9BRAD</name>
<dbReference type="EMBL" id="CP050292">
    <property type="protein sequence ID" value="QND70461.1"/>
    <property type="molecule type" value="Genomic_DNA"/>
</dbReference>
<accession>A0A7G6TUM9</accession>
<dbReference type="RefSeq" id="WP_184515295.1">
    <property type="nucleotide sequence ID" value="NZ_CP050292.1"/>
</dbReference>